<feature type="non-terminal residue" evidence="2">
    <location>
        <position position="665"/>
    </location>
</feature>
<comment type="caution">
    <text evidence="2">The sequence shown here is derived from an EMBL/GenBank/DDBJ whole genome shotgun (WGS) entry which is preliminary data.</text>
</comment>
<organism evidence="2 3">
    <name type="scientific">Halocaridina rubra</name>
    <name type="common">Hawaiian red shrimp</name>
    <dbReference type="NCBI Taxonomy" id="373956"/>
    <lineage>
        <taxon>Eukaryota</taxon>
        <taxon>Metazoa</taxon>
        <taxon>Ecdysozoa</taxon>
        <taxon>Arthropoda</taxon>
        <taxon>Crustacea</taxon>
        <taxon>Multicrustacea</taxon>
        <taxon>Malacostraca</taxon>
        <taxon>Eumalacostraca</taxon>
        <taxon>Eucarida</taxon>
        <taxon>Decapoda</taxon>
        <taxon>Pleocyemata</taxon>
        <taxon>Caridea</taxon>
        <taxon>Atyoidea</taxon>
        <taxon>Atyidae</taxon>
        <taxon>Halocaridina</taxon>
    </lineage>
</organism>
<evidence type="ECO:0000313" key="2">
    <source>
        <dbReference type="EMBL" id="KAK7075365.1"/>
    </source>
</evidence>
<reference evidence="2 3" key="1">
    <citation type="submission" date="2023-11" db="EMBL/GenBank/DDBJ databases">
        <title>Halocaridina rubra genome assembly.</title>
        <authorList>
            <person name="Smith C."/>
        </authorList>
    </citation>
    <scope>NUCLEOTIDE SEQUENCE [LARGE SCALE GENOMIC DNA]</scope>
    <source>
        <strain evidence="2">EP-1</strain>
        <tissue evidence="2">Whole</tissue>
    </source>
</reference>
<dbReference type="Pfam" id="PF07145">
    <property type="entry name" value="PAM2"/>
    <property type="match status" value="1"/>
</dbReference>
<sequence length="665" mass="73245">KLWEKFLQLCSDSGSLYGITWSALRSQLDGVELKKTYVLNPLAPEFIPRYLYFSPIPPLQVVPPMPPYVGMYPQYSSYIHPYSMMGGHPIPYLPPTHIQPQWPSVPFNSQKVPVVRPTAGRVGQPLIASHPLRPAVPAAGPSLFMDASGHDYHHQLHRNIYPMYPYPPATIPHPLPTLRPPTDLDHYRSPYISALPGNYQHMKQVAPPTTMIPPVGSKGSHYGRAVSLPPPPPVGRVTSQSEGEKSYQFLNNVHFPERNLPSNPPSVVSQTVRSRTDAGSPLSTHSRESSHSSNSESRGSMRSQTQPNSHMQQDLKSKLRFSTSIPAPPSNVEGKTQHMMQQQQHSSFPPCQQNGDMNDDCVLPTPDVLRSIDDLISDHSPTKTPSHSHWSMEEEHPNFRLDPIQSLCKSPVDPWSGSQSNRVRTSYSGRMPPASPSWLGSSSSIGKVVTVQEVEASFLNKQKGPEGNIPPSTPKQAASGLSFFIGDSENPRRGGKLENDALRDARSSREVPPPPGFSGFSRLSEPLSHLELRDVEPVGHRTPSLPLYLRRGSRETSSTRSCNSPQTVQNISNVHSNSAGILGTSVWNSSSQNSHNSSTADGETVLKNLSILHSGLPSGIPLDQLSPTQNNKTYAGVLRSSLQQSSLDQSDESDFLLRDFTERRH</sequence>
<feature type="compositionally biased region" description="Basic and acidic residues" evidence="1">
    <location>
        <begin position="489"/>
        <end position="509"/>
    </location>
</feature>
<evidence type="ECO:0000313" key="3">
    <source>
        <dbReference type="Proteomes" id="UP001381693"/>
    </source>
</evidence>
<dbReference type="AlphaFoldDB" id="A0AAN8XAQ2"/>
<dbReference type="Proteomes" id="UP001381693">
    <property type="component" value="Unassembled WGS sequence"/>
</dbReference>
<accession>A0AAN8XAQ2</accession>
<feature type="region of interest" description="Disordered" evidence="1">
    <location>
        <begin position="211"/>
        <end position="243"/>
    </location>
</feature>
<feature type="region of interest" description="Disordered" evidence="1">
    <location>
        <begin position="539"/>
        <end position="570"/>
    </location>
</feature>
<feature type="compositionally biased region" description="Polar residues" evidence="1">
    <location>
        <begin position="304"/>
        <end position="325"/>
    </location>
</feature>
<feature type="region of interest" description="Disordered" evidence="1">
    <location>
        <begin position="255"/>
        <end position="348"/>
    </location>
</feature>
<protein>
    <submittedName>
        <fullName evidence="2">Uncharacterized protein</fullName>
    </submittedName>
</protein>
<feature type="compositionally biased region" description="Low complexity" evidence="1">
    <location>
        <begin position="291"/>
        <end position="303"/>
    </location>
</feature>
<gene>
    <name evidence="2" type="ORF">SK128_003459</name>
</gene>
<proteinExistence type="predicted"/>
<feature type="region of interest" description="Disordered" evidence="1">
    <location>
        <begin position="484"/>
        <end position="523"/>
    </location>
</feature>
<name>A0AAN8XAQ2_HALRR</name>
<feature type="non-terminal residue" evidence="2">
    <location>
        <position position="1"/>
    </location>
</feature>
<keyword evidence="3" id="KW-1185">Reference proteome</keyword>
<feature type="compositionally biased region" description="Polar residues" evidence="1">
    <location>
        <begin position="416"/>
        <end position="428"/>
    </location>
</feature>
<feature type="compositionally biased region" description="Low complexity" evidence="1">
    <location>
        <begin position="337"/>
        <end position="347"/>
    </location>
</feature>
<dbReference type="EMBL" id="JAXCGZ010010993">
    <property type="protein sequence ID" value="KAK7075365.1"/>
    <property type="molecule type" value="Genomic_DNA"/>
</dbReference>
<dbReference type="InterPro" id="IPR009818">
    <property type="entry name" value="PAM2_motif"/>
</dbReference>
<feature type="region of interest" description="Disordered" evidence="1">
    <location>
        <begin position="411"/>
        <end position="442"/>
    </location>
</feature>
<evidence type="ECO:0000256" key="1">
    <source>
        <dbReference type="SAM" id="MobiDB-lite"/>
    </source>
</evidence>